<evidence type="ECO:0000313" key="1">
    <source>
        <dbReference type="EMBL" id="OJA09756.1"/>
    </source>
</evidence>
<evidence type="ECO:0000313" key="2">
    <source>
        <dbReference type="Proteomes" id="UP000183567"/>
    </source>
</evidence>
<name>A0A1J8QDB4_9AGAM</name>
<dbReference type="OrthoDB" id="2322499at2759"/>
<dbReference type="AlphaFoldDB" id="A0A1J8QDB4"/>
<sequence length="209" mass="24166">MTLCEYVGLLIHLGRANNVFILQHAEQCRHWSKSVASSRKHELDDLRSNRKDAIVTRLTEAGYKSELDYMGISWLQQQDKSLFRAKTLDNKEWDRIRPDLVARLDPVRVRLLEDKIYGQRRKILMTECTKYLQQPPLPGAAFDVMPNAADVAEFAPFRDIIMSPESTSITASSFISAFQQLPDFVPSWRAKIDHEFMDQFEANHDDHGK</sequence>
<protein>
    <submittedName>
        <fullName evidence="1">Uncharacterized protein</fullName>
    </submittedName>
</protein>
<keyword evidence="2" id="KW-1185">Reference proteome</keyword>
<reference evidence="1 2" key="1">
    <citation type="submission" date="2016-03" db="EMBL/GenBank/DDBJ databases">
        <title>Comparative genomics of the ectomycorrhizal sister species Rhizopogon vinicolor and Rhizopogon vesiculosus (Basidiomycota: Boletales) reveals a divergence of the mating type B locus.</title>
        <authorList>
            <person name="Mujic A.B."/>
            <person name="Kuo A."/>
            <person name="Tritt A."/>
            <person name="Lipzen A."/>
            <person name="Chen C."/>
            <person name="Johnson J."/>
            <person name="Sharma A."/>
            <person name="Barry K."/>
            <person name="Grigoriev I.V."/>
            <person name="Spatafora J.W."/>
        </authorList>
    </citation>
    <scope>NUCLEOTIDE SEQUENCE [LARGE SCALE GENOMIC DNA]</scope>
    <source>
        <strain evidence="1 2">AM-OR11-056</strain>
    </source>
</reference>
<organism evidence="1 2">
    <name type="scientific">Rhizopogon vesiculosus</name>
    <dbReference type="NCBI Taxonomy" id="180088"/>
    <lineage>
        <taxon>Eukaryota</taxon>
        <taxon>Fungi</taxon>
        <taxon>Dikarya</taxon>
        <taxon>Basidiomycota</taxon>
        <taxon>Agaricomycotina</taxon>
        <taxon>Agaricomycetes</taxon>
        <taxon>Agaricomycetidae</taxon>
        <taxon>Boletales</taxon>
        <taxon>Suillineae</taxon>
        <taxon>Rhizopogonaceae</taxon>
        <taxon>Rhizopogon</taxon>
    </lineage>
</organism>
<proteinExistence type="predicted"/>
<accession>A0A1J8QDB4</accession>
<dbReference type="Proteomes" id="UP000183567">
    <property type="component" value="Unassembled WGS sequence"/>
</dbReference>
<dbReference type="EMBL" id="LVVM01005803">
    <property type="protein sequence ID" value="OJA09756.1"/>
    <property type="molecule type" value="Genomic_DNA"/>
</dbReference>
<comment type="caution">
    <text evidence="1">The sequence shown here is derived from an EMBL/GenBank/DDBJ whole genome shotgun (WGS) entry which is preliminary data.</text>
</comment>
<gene>
    <name evidence="1" type="ORF">AZE42_01476</name>
</gene>